<keyword evidence="3" id="KW-1185">Reference proteome</keyword>
<dbReference type="AlphaFoldDB" id="A0A8I2Z2V7"/>
<comment type="caution">
    <text evidence="2">The sequence shown here is derived from an EMBL/GenBank/DDBJ whole genome shotgun (WGS) entry which is preliminary data.</text>
</comment>
<protein>
    <submittedName>
        <fullName evidence="2">Uncharacterized protein</fullName>
    </submittedName>
</protein>
<accession>A0A8I2Z2V7</accession>
<dbReference type="Proteomes" id="UP000683000">
    <property type="component" value="Unassembled WGS sequence"/>
</dbReference>
<evidence type="ECO:0000313" key="2">
    <source>
        <dbReference type="EMBL" id="KAG6381647.1"/>
    </source>
</evidence>
<evidence type="ECO:0000256" key="1">
    <source>
        <dbReference type="SAM" id="MobiDB-lite"/>
    </source>
</evidence>
<gene>
    <name evidence="2" type="ORF">JVT61DRAFT_246</name>
</gene>
<proteinExistence type="predicted"/>
<evidence type="ECO:0000313" key="3">
    <source>
        <dbReference type="Proteomes" id="UP000683000"/>
    </source>
</evidence>
<dbReference type="OrthoDB" id="3244653at2759"/>
<feature type="region of interest" description="Disordered" evidence="1">
    <location>
        <begin position="8"/>
        <end position="28"/>
    </location>
</feature>
<organism evidence="2 3">
    <name type="scientific">Boletus reticuloceps</name>
    <dbReference type="NCBI Taxonomy" id="495285"/>
    <lineage>
        <taxon>Eukaryota</taxon>
        <taxon>Fungi</taxon>
        <taxon>Dikarya</taxon>
        <taxon>Basidiomycota</taxon>
        <taxon>Agaricomycotina</taxon>
        <taxon>Agaricomycetes</taxon>
        <taxon>Agaricomycetidae</taxon>
        <taxon>Boletales</taxon>
        <taxon>Boletineae</taxon>
        <taxon>Boletaceae</taxon>
        <taxon>Boletoideae</taxon>
        <taxon>Boletus</taxon>
    </lineage>
</organism>
<sequence>MVLLYGAIGTGVPHDEHRGGEESNEDSALLGNEAVAKPREGHASIISSVSNLSNTIIGSGMSAFLVGREDGK</sequence>
<dbReference type="EMBL" id="JAGFBS010000001">
    <property type="protein sequence ID" value="KAG6381647.1"/>
    <property type="molecule type" value="Genomic_DNA"/>
</dbReference>
<reference evidence="2" key="1">
    <citation type="submission" date="2021-03" db="EMBL/GenBank/DDBJ databases">
        <title>Evolutionary innovations through gain and loss of genes in the ectomycorrhizal Boletales.</title>
        <authorList>
            <person name="Wu G."/>
            <person name="Miyauchi S."/>
            <person name="Morin E."/>
            <person name="Yang Z.-L."/>
            <person name="Xu J."/>
            <person name="Martin F.M."/>
        </authorList>
    </citation>
    <scope>NUCLEOTIDE SEQUENCE</scope>
    <source>
        <strain evidence="2">BR01</strain>
    </source>
</reference>
<name>A0A8I2Z2V7_9AGAM</name>